<dbReference type="Proteomes" id="UP000267159">
    <property type="component" value="Unassembled WGS sequence"/>
</dbReference>
<keyword evidence="1" id="KW-0175">Coiled coil</keyword>
<evidence type="ECO:0000313" key="2">
    <source>
        <dbReference type="EMBL" id="RLT78477.1"/>
    </source>
</evidence>
<dbReference type="AlphaFoldDB" id="A0A3L7ZBD4"/>
<comment type="caution">
    <text evidence="2">The sequence shown here is derived from an EMBL/GenBank/DDBJ whole genome shotgun (WGS) entry which is preliminary data.</text>
</comment>
<name>A0A3L7ZBD4_9BACE</name>
<organism evidence="2 3">
    <name type="scientific">Bacteroides acidifaciens</name>
    <dbReference type="NCBI Taxonomy" id="85831"/>
    <lineage>
        <taxon>Bacteria</taxon>
        <taxon>Pseudomonadati</taxon>
        <taxon>Bacteroidota</taxon>
        <taxon>Bacteroidia</taxon>
        <taxon>Bacteroidales</taxon>
        <taxon>Bacteroidaceae</taxon>
        <taxon>Bacteroides</taxon>
    </lineage>
</organism>
<gene>
    <name evidence="2" type="ORF">D7Y07_19035</name>
</gene>
<evidence type="ECO:0000256" key="1">
    <source>
        <dbReference type="SAM" id="Coils"/>
    </source>
</evidence>
<protein>
    <submittedName>
        <fullName evidence="2">Uncharacterized protein</fullName>
    </submittedName>
</protein>
<sequence length="203" mass="23323">MAAVTSVTRCKVTENSDMTKTNKEKIAEISARIDTIIECTCTTPNNFAKVLGYTRAQTIYDIQNRKCAPSYDFFNRFTDSEYSAIINLRWLLNGEGEMWTDFMRRLTHEEQIVVVDNVNHGVSVSSYQMEQDADRSIRIAEFDLLKEENVRLKDRAKLADRYYKMTLEQAKEIGRLEQRIKDLEQRLEKTAGDVSTGDIASVG</sequence>
<dbReference type="EMBL" id="RAZM01000105">
    <property type="protein sequence ID" value="RLT78477.1"/>
    <property type="molecule type" value="Genomic_DNA"/>
</dbReference>
<proteinExistence type="predicted"/>
<reference evidence="2 3" key="1">
    <citation type="submission" date="2018-09" db="EMBL/GenBank/DDBJ databases">
        <title>Murine metabolic-syndrome-specific gut microbial biobank.</title>
        <authorList>
            <person name="Liu C."/>
        </authorList>
    </citation>
    <scope>NUCLEOTIDE SEQUENCE [LARGE SCALE GENOMIC DNA]</scope>
    <source>
        <strain evidence="2 3">0.1X-D8-26</strain>
    </source>
</reference>
<feature type="coiled-coil region" evidence="1">
    <location>
        <begin position="166"/>
        <end position="193"/>
    </location>
</feature>
<evidence type="ECO:0000313" key="3">
    <source>
        <dbReference type="Proteomes" id="UP000267159"/>
    </source>
</evidence>
<accession>A0A3L7ZBD4</accession>